<protein>
    <recommendedName>
        <fullName evidence="5">DNA double-strand break repair and VJ recombination XRCC4</fullName>
    </recommendedName>
</protein>
<evidence type="ECO:0000313" key="3">
    <source>
        <dbReference type="EMBL" id="KAF2640746.1"/>
    </source>
</evidence>
<gene>
    <name evidence="3" type="ORF">P280DRAFT_469451</name>
</gene>
<reference evidence="3" key="1">
    <citation type="journal article" date="2020" name="Stud. Mycol.">
        <title>101 Dothideomycetes genomes: a test case for predicting lifestyles and emergence of pathogens.</title>
        <authorList>
            <person name="Haridas S."/>
            <person name="Albert R."/>
            <person name="Binder M."/>
            <person name="Bloem J."/>
            <person name="Labutti K."/>
            <person name="Salamov A."/>
            <person name="Andreopoulos B."/>
            <person name="Baker S."/>
            <person name="Barry K."/>
            <person name="Bills G."/>
            <person name="Bluhm B."/>
            <person name="Cannon C."/>
            <person name="Castanera R."/>
            <person name="Culley D."/>
            <person name="Daum C."/>
            <person name="Ezra D."/>
            <person name="Gonzalez J."/>
            <person name="Henrissat B."/>
            <person name="Kuo A."/>
            <person name="Liang C."/>
            <person name="Lipzen A."/>
            <person name="Lutzoni F."/>
            <person name="Magnuson J."/>
            <person name="Mondo S."/>
            <person name="Nolan M."/>
            <person name="Ohm R."/>
            <person name="Pangilinan J."/>
            <person name="Park H.-J."/>
            <person name="Ramirez L."/>
            <person name="Alfaro M."/>
            <person name="Sun H."/>
            <person name="Tritt A."/>
            <person name="Yoshinaga Y."/>
            <person name="Zwiers L.-H."/>
            <person name="Turgeon B."/>
            <person name="Goodwin S."/>
            <person name="Spatafora J."/>
            <person name="Crous P."/>
            <person name="Grigoriev I."/>
        </authorList>
    </citation>
    <scope>NUCLEOTIDE SEQUENCE</scope>
    <source>
        <strain evidence="3">CBS 473.64</strain>
    </source>
</reference>
<dbReference type="InterPro" id="IPR014751">
    <property type="entry name" value="XRCC4-like_C"/>
</dbReference>
<feature type="compositionally biased region" description="Basic and acidic residues" evidence="2">
    <location>
        <begin position="214"/>
        <end position="227"/>
    </location>
</feature>
<sequence length="325" mass="36360">MSRRFIVPVEPASGGDVVVVVEVQQEGSRPLDVRLVGCEGESPYVTHIKHGDIGSLKKKFKGSDDDWEAVLSHFLLHQLPGGHAKAVENVHLAYTLRNNTIELSIQQHVKGIKVTLGEISLPIDEEFELDPLEWSRISAQNHLRTLQELADLKTRASGEQDTISKLKAQLDDFIKTKDETERAMLQQFMELLNEKKRKIRDQSRLLAGAQVDETRASKVKVARETTKPRKATASRTSKRKAGANEMEVDEEDDSGPGAATPDRLSDEQTEEEEEDEDEDVAVPPKRELPFGRRATRSKTQTPAAKPRPAPADDDDDDDETEEEEL</sequence>
<dbReference type="AlphaFoldDB" id="A0A6A6RYX7"/>
<evidence type="ECO:0000313" key="4">
    <source>
        <dbReference type="Proteomes" id="UP000799753"/>
    </source>
</evidence>
<dbReference type="EMBL" id="MU006784">
    <property type="protein sequence ID" value="KAF2640746.1"/>
    <property type="molecule type" value="Genomic_DNA"/>
</dbReference>
<feature type="compositionally biased region" description="Acidic residues" evidence="2">
    <location>
        <begin position="267"/>
        <end position="280"/>
    </location>
</feature>
<dbReference type="Proteomes" id="UP000799753">
    <property type="component" value="Unassembled WGS sequence"/>
</dbReference>
<feature type="region of interest" description="Disordered" evidence="2">
    <location>
        <begin position="214"/>
        <end position="325"/>
    </location>
</feature>
<evidence type="ECO:0000256" key="2">
    <source>
        <dbReference type="SAM" id="MobiDB-lite"/>
    </source>
</evidence>
<dbReference type="Gene3D" id="1.20.5.370">
    <property type="match status" value="1"/>
</dbReference>
<dbReference type="OrthoDB" id="8064436at2759"/>
<feature type="coiled-coil region" evidence="1">
    <location>
        <begin position="149"/>
        <end position="205"/>
    </location>
</feature>
<dbReference type="PANTHER" id="PTHR42067">
    <property type="entry name" value="YALI0C15378P"/>
    <property type="match status" value="1"/>
</dbReference>
<evidence type="ECO:0000256" key="1">
    <source>
        <dbReference type="SAM" id="Coils"/>
    </source>
</evidence>
<keyword evidence="4" id="KW-1185">Reference proteome</keyword>
<dbReference type="SUPFAM" id="SSF58022">
    <property type="entry name" value="XRCC4, C-terminal oligomerization domain"/>
    <property type="match status" value="1"/>
</dbReference>
<feature type="compositionally biased region" description="Acidic residues" evidence="2">
    <location>
        <begin position="311"/>
        <end position="325"/>
    </location>
</feature>
<keyword evidence="1" id="KW-0175">Coiled coil</keyword>
<evidence type="ECO:0008006" key="5">
    <source>
        <dbReference type="Google" id="ProtNLM"/>
    </source>
</evidence>
<proteinExistence type="predicted"/>
<feature type="compositionally biased region" description="Basic residues" evidence="2">
    <location>
        <begin position="228"/>
        <end position="241"/>
    </location>
</feature>
<name>A0A6A6RYX7_9PLEO</name>
<organism evidence="3 4">
    <name type="scientific">Massarina eburnea CBS 473.64</name>
    <dbReference type="NCBI Taxonomy" id="1395130"/>
    <lineage>
        <taxon>Eukaryota</taxon>
        <taxon>Fungi</taxon>
        <taxon>Dikarya</taxon>
        <taxon>Ascomycota</taxon>
        <taxon>Pezizomycotina</taxon>
        <taxon>Dothideomycetes</taxon>
        <taxon>Pleosporomycetidae</taxon>
        <taxon>Pleosporales</taxon>
        <taxon>Massarineae</taxon>
        <taxon>Massarinaceae</taxon>
        <taxon>Massarina</taxon>
    </lineage>
</organism>
<accession>A0A6A6RYX7</accession>
<dbReference type="PANTHER" id="PTHR42067:SF1">
    <property type="entry name" value="MITOTIC APPARATUS PROTEIN P62"/>
    <property type="match status" value="1"/>
</dbReference>